<evidence type="ECO:0000313" key="2">
    <source>
        <dbReference type="EMBL" id="TDL22277.1"/>
    </source>
</evidence>
<evidence type="ECO:0000313" key="3">
    <source>
        <dbReference type="Proteomes" id="UP000294933"/>
    </source>
</evidence>
<evidence type="ECO:0000256" key="1">
    <source>
        <dbReference type="SAM" id="MobiDB-lite"/>
    </source>
</evidence>
<reference evidence="2 3" key="1">
    <citation type="submission" date="2018-06" db="EMBL/GenBank/DDBJ databases">
        <title>A transcriptomic atlas of mushroom development highlights an independent origin of complex multicellularity.</title>
        <authorList>
            <consortium name="DOE Joint Genome Institute"/>
            <person name="Krizsan K."/>
            <person name="Almasi E."/>
            <person name="Merenyi Z."/>
            <person name="Sahu N."/>
            <person name="Viragh M."/>
            <person name="Koszo T."/>
            <person name="Mondo S."/>
            <person name="Kiss B."/>
            <person name="Balint B."/>
            <person name="Kues U."/>
            <person name="Barry K."/>
            <person name="Hegedus J.C."/>
            <person name="Henrissat B."/>
            <person name="Johnson J."/>
            <person name="Lipzen A."/>
            <person name="Ohm R."/>
            <person name="Nagy I."/>
            <person name="Pangilinan J."/>
            <person name="Yan J."/>
            <person name="Xiong Y."/>
            <person name="Grigoriev I.V."/>
            <person name="Hibbett D.S."/>
            <person name="Nagy L.G."/>
        </authorList>
    </citation>
    <scope>NUCLEOTIDE SEQUENCE [LARGE SCALE GENOMIC DNA]</scope>
    <source>
        <strain evidence="2 3">SZMC22713</strain>
    </source>
</reference>
<feature type="compositionally biased region" description="Low complexity" evidence="1">
    <location>
        <begin position="128"/>
        <end position="140"/>
    </location>
</feature>
<name>A0A4Y7Q3Q1_9AGAM</name>
<sequence length="209" mass="21720">MCVGAVGLLPQLPVLKIPLRVVTEPNTFKPCPPERGSRLSTNHTSATEGSRTTSGMRSNKPTIEDWPNPHPHPHSSRARVEDRTATARAQGDSSGGNHDGRNTAVDVRGAAAAASASAPIRTTENTVSSGGADGSSAHADGWGRQRWCPMRFEAGARGESSPTSTMMSTRARNDGRSVPGCCGAHVMLNATGNAAATLPVATLTSALWT</sequence>
<feature type="region of interest" description="Disordered" evidence="1">
    <location>
        <begin position="25"/>
        <end position="175"/>
    </location>
</feature>
<feature type="compositionally biased region" description="Polar residues" evidence="1">
    <location>
        <begin position="160"/>
        <end position="170"/>
    </location>
</feature>
<feature type="compositionally biased region" description="Polar residues" evidence="1">
    <location>
        <begin position="38"/>
        <end position="61"/>
    </location>
</feature>
<accession>A0A4Y7Q3Q1</accession>
<gene>
    <name evidence="2" type="ORF">BD410DRAFT_803445</name>
</gene>
<dbReference type="Proteomes" id="UP000294933">
    <property type="component" value="Unassembled WGS sequence"/>
</dbReference>
<dbReference type="AlphaFoldDB" id="A0A4Y7Q3Q1"/>
<dbReference type="VEuPathDB" id="FungiDB:BD410DRAFT_803445"/>
<dbReference type="EMBL" id="ML170175">
    <property type="protein sequence ID" value="TDL22277.1"/>
    <property type="molecule type" value="Genomic_DNA"/>
</dbReference>
<organism evidence="2 3">
    <name type="scientific">Rickenella mellea</name>
    <dbReference type="NCBI Taxonomy" id="50990"/>
    <lineage>
        <taxon>Eukaryota</taxon>
        <taxon>Fungi</taxon>
        <taxon>Dikarya</taxon>
        <taxon>Basidiomycota</taxon>
        <taxon>Agaricomycotina</taxon>
        <taxon>Agaricomycetes</taxon>
        <taxon>Hymenochaetales</taxon>
        <taxon>Rickenellaceae</taxon>
        <taxon>Rickenella</taxon>
    </lineage>
</organism>
<protein>
    <submittedName>
        <fullName evidence="2">Uncharacterized protein</fullName>
    </submittedName>
</protein>
<proteinExistence type="predicted"/>
<keyword evidence="3" id="KW-1185">Reference proteome</keyword>